<protein>
    <recommendedName>
        <fullName evidence="2">guanylate cyclase</fullName>
        <ecNumber evidence="2">4.6.1.2</ecNumber>
    </recommendedName>
</protein>
<keyword evidence="5" id="KW-0141">cGMP biosynthesis</keyword>
<dbReference type="InterPro" id="IPR000719">
    <property type="entry name" value="Prot_kinase_dom"/>
</dbReference>
<name>A0A1W0WKD9_HYPEX</name>
<evidence type="ECO:0000313" key="10">
    <source>
        <dbReference type="Proteomes" id="UP000192578"/>
    </source>
</evidence>
<keyword evidence="6" id="KW-0812">Transmembrane</keyword>
<dbReference type="OrthoDB" id="1890790at2759"/>
<comment type="caution">
    <text evidence="9">The sequence shown here is derived from an EMBL/GenBank/DDBJ whole genome shotgun (WGS) entry which is preliminary data.</text>
</comment>
<feature type="transmembrane region" description="Helical" evidence="6">
    <location>
        <begin position="500"/>
        <end position="520"/>
    </location>
</feature>
<dbReference type="InterPro" id="IPR050401">
    <property type="entry name" value="Cyclic_nucleotide_synthase"/>
</dbReference>
<dbReference type="EMBL" id="MTYJ01000086">
    <property type="protein sequence ID" value="OQV15593.1"/>
    <property type="molecule type" value="Genomic_DNA"/>
</dbReference>
<sequence>MQSPGQSYYAFLVLWVSFLLRNSSATYNVTFFYFYFDPVAPNEIPNPESCGLCPALEVAQKHIRKQYPLISENLNIVGIPYGQNLSCMDAVGPTTAYLYEEYFRNPDEYPTNFTDSFVACSINVCSAEMVAAMATFSAATNTILMVDGLDASISNKTTYPTTINLNVSPDSSYFRALHAMALRFGWSSGAYICAPPVTNGQDIPFPEVLCGQVQHVLREFGSNRFNLNRFLPTAGEGTQSGVSFTHPLKDPLLRSSRDAAWFACSGLPLGPSVRSTVVDYVVPNFVLLELVGHLEASLQGMTNGDYVFLTPQHVTFDWIPTCKLDCPINLEAESHHLLQSLLVISEIGVDFERPNIKSLLAAADEISVAKYNLTKRPNETDSVQSIRIIDSFFMTAQVLNRTWDELRTLDAQSFIRRLLNHTYHLLAGGVFIDDHGSLILPVPVLRFNATSRAWQSSFWCHPMTFDIEYKSKQDERWFGHERIPGDFPPPKHDVFPEIQYAPAVAVTLAVLLLSCLAFNARRYYVMYRYRHLYIDAWHTAKFISPPDTEKSIQPTVSIDMKVVFGETQATAKMFYSVSQSPSAFLHNVSRNTKFWLTMLSVHDAKHANLTILYGMTLRRALGECYFLSEYCERGSLNRLIHSNELLTDVQFRLAFIRDLTEGLNFLHKSAVSYHGDLTIQNCLVDSHFTVKISQAGFSQITYALAKTTTSPSVHYQQAEDVRNYGLILRDLLTDATVDDTSE</sequence>
<organism evidence="9 10">
    <name type="scientific">Hypsibius exemplaris</name>
    <name type="common">Freshwater tardigrade</name>
    <dbReference type="NCBI Taxonomy" id="2072580"/>
    <lineage>
        <taxon>Eukaryota</taxon>
        <taxon>Metazoa</taxon>
        <taxon>Ecdysozoa</taxon>
        <taxon>Tardigrada</taxon>
        <taxon>Eutardigrada</taxon>
        <taxon>Parachela</taxon>
        <taxon>Hypsibioidea</taxon>
        <taxon>Hypsibiidae</taxon>
        <taxon>Hypsibius</taxon>
    </lineage>
</organism>
<keyword evidence="6" id="KW-1133">Transmembrane helix</keyword>
<proteinExistence type="predicted"/>
<evidence type="ECO:0000313" key="9">
    <source>
        <dbReference type="EMBL" id="OQV15593.1"/>
    </source>
</evidence>
<dbReference type="InterPro" id="IPR011009">
    <property type="entry name" value="Kinase-like_dom_sf"/>
</dbReference>
<accession>A0A1W0WKD9</accession>
<dbReference type="Proteomes" id="UP000192578">
    <property type="component" value="Unassembled WGS sequence"/>
</dbReference>
<keyword evidence="7" id="KW-0732">Signal</keyword>
<dbReference type="SUPFAM" id="SSF56112">
    <property type="entry name" value="Protein kinase-like (PK-like)"/>
    <property type="match status" value="1"/>
</dbReference>
<feature type="signal peptide" evidence="7">
    <location>
        <begin position="1"/>
        <end position="25"/>
    </location>
</feature>
<dbReference type="Pfam" id="PF07714">
    <property type="entry name" value="PK_Tyr_Ser-Thr"/>
    <property type="match status" value="1"/>
</dbReference>
<dbReference type="AlphaFoldDB" id="A0A1W0WKD9"/>
<dbReference type="PANTHER" id="PTHR11920">
    <property type="entry name" value="GUANYLYL CYCLASE"/>
    <property type="match status" value="1"/>
</dbReference>
<dbReference type="GO" id="GO:0005524">
    <property type="term" value="F:ATP binding"/>
    <property type="evidence" value="ECO:0007669"/>
    <property type="project" value="InterPro"/>
</dbReference>
<evidence type="ECO:0000256" key="2">
    <source>
        <dbReference type="ARBA" id="ARBA00012202"/>
    </source>
</evidence>
<dbReference type="GO" id="GO:0004672">
    <property type="term" value="F:protein kinase activity"/>
    <property type="evidence" value="ECO:0007669"/>
    <property type="project" value="InterPro"/>
</dbReference>
<dbReference type="PANTHER" id="PTHR11920:SF335">
    <property type="entry name" value="GUANYLATE CYCLASE"/>
    <property type="match status" value="1"/>
</dbReference>
<keyword evidence="4" id="KW-0456">Lyase</keyword>
<gene>
    <name evidence="9" type="ORF">BV898_10185</name>
</gene>
<feature type="chain" id="PRO_5012799984" description="guanylate cyclase" evidence="7">
    <location>
        <begin position="26"/>
        <end position="742"/>
    </location>
</feature>
<dbReference type="Gene3D" id="1.10.510.10">
    <property type="entry name" value="Transferase(Phosphotransferase) domain 1"/>
    <property type="match status" value="1"/>
</dbReference>
<evidence type="ECO:0000256" key="4">
    <source>
        <dbReference type="ARBA" id="ARBA00023239"/>
    </source>
</evidence>
<reference evidence="10" key="1">
    <citation type="submission" date="2017-01" db="EMBL/GenBank/DDBJ databases">
        <title>Comparative genomics of anhydrobiosis in the tardigrade Hypsibius dujardini.</title>
        <authorList>
            <person name="Yoshida Y."/>
            <person name="Koutsovoulos G."/>
            <person name="Laetsch D."/>
            <person name="Stevens L."/>
            <person name="Kumar S."/>
            <person name="Horikawa D."/>
            <person name="Ishino K."/>
            <person name="Komine S."/>
            <person name="Tomita M."/>
            <person name="Blaxter M."/>
            <person name="Arakawa K."/>
        </authorList>
    </citation>
    <scope>NUCLEOTIDE SEQUENCE [LARGE SCALE GENOMIC DNA]</scope>
    <source>
        <strain evidence="10">Z151</strain>
    </source>
</reference>
<keyword evidence="10" id="KW-1185">Reference proteome</keyword>
<keyword evidence="3" id="KW-0547">Nucleotide-binding</keyword>
<dbReference type="EC" id="4.6.1.2" evidence="2"/>
<evidence type="ECO:0000256" key="6">
    <source>
        <dbReference type="SAM" id="Phobius"/>
    </source>
</evidence>
<evidence type="ECO:0000256" key="3">
    <source>
        <dbReference type="ARBA" id="ARBA00022741"/>
    </source>
</evidence>
<dbReference type="InterPro" id="IPR028082">
    <property type="entry name" value="Peripla_BP_I"/>
</dbReference>
<comment type="catalytic activity">
    <reaction evidence="1">
        <text>GTP = 3',5'-cyclic GMP + diphosphate</text>
        <dbReference type="Rhea" id="RHEA:13665"/>
        <dbReference type="ChEBI" id="CHEBI:33019"/>
        <dbReference type="ChEBI" id="CHEBI:37565"/>
        <dbReference type="ChEBI" id="CHEBI:57746"/>
        <dbReference type="EC" id="4.6.1.2"/>
    </reaction>
</comment>
<dbReference type="SUPFAM" id="SSF53822">
    <property type="entry name" value="Periplasmic binding protein-like I"/>
    <property type="match status" value="1"/>
</dbReference>
<dbReference type="PROSITE" id="PS50011">
    <property type="entry name" value="PROTEIN_KINASE_DOM"/>
    <property type="match status" value="1"/>
</dbReference>
<evidence type="ECO:0000256" key="5">
    <source>
        <dbReference type="ARBA" id="ARBA00023293"/>
    </source>
</evidence>
<dbReference type="InterPro" id="IPR001245">
    <property type="entry name" value="Ser-Thr/Tyr_kinase_cat_dom"/>
</dbReference>
<evidence type="ECO:0000256" key="7">
    <source>
        <dbReference type="SAM" id="SignalP"/>
    </source>
</evidence>
<keyword evidence="6" id="KW-0472">Membrane</keyword>
<evidence type="ECO:0000256" key="1">
    <source>
        <dbReference type="ARBA" id="ARBA00001436"/>
    </source>
</evidence>
<dbReference type="GO" id="GO:0004383">
    <property type="term" value="F:guanylate cyclase activity"/>
    <property type="evidence" value="ECO:0007669"/>
    <property type="project" value="UniProtKB-EC"/>
</dbReference>
<feature type="domain" description="Protein kinase" evidence="8">
    <location>
        <begin position="512"/>
        <end position="742"/>
    </location>
</feature>
<evidence type="ECO:0000259" key="8">
    <source>
        <dbReference type="PROSITE" id="PS50011"/>
    </source>
</evidence>